<accession>A0A381X395</accession>
<dbReference type="AlphaFoldDB" id="A0A381X395"/>
<proteinExistence type="predicted"/>
<sequence length="453" mass="48992">SPTNNSTVNDTVFINCESIDDIEVARVELWIDDDSTGVADSSAPYILPWITNNYKNGIHTLFVRSYDNTGNNADSEIITLSVDNFLVFYTTFGYEGINDAGYSIVQTADSSYIILGSTGNDILLFKADRKGTEQWSRVFGGSQFDEARHIQQTSDGGYIISGTTKSYGFGGSDIWLIKTDPSGLIEWNTYFGGTHNEHGGQVLQTSDGGYILIGDRDFSGDGSLDIWLIRTNSLGDSLWTKTFGGENIDQGSDIISFENGGFMLLGSTTSYGNGGADIWIIKTDSNGNEEWNHSYGGGSDDYGQSILQTSDGGYIIRSVIESFGDGNTAVGLLRISSTGDEVWSKTFGGSGGAGGNALRETYEGGYILVCNYYNHGNSAYDIWLIKINPSGNLIWDKNFGGTNHDYGFSVLQTFDGGFGLAGSTYNLGNGDANYSDLWLIKTDPEGNTVSFSE</sequence>
<feature type="non-terminal residue" evidence="1">
    <location>
        <position position="1"/>
    </location>
</feature>
<dbReference type="InterPro" id="IPR013783">
    <property type="entry name" value="Ig-like_fold"/>
</dbReference>
<dbReference type="PANTHER" id="PTHR42754">
    <property type="entry name" value="ENDOGLUCANASE"/>
    <property type="match status" value="1"/>
</dbReference>
<dbReference type="SUPFAM" id="SSF50998">
    <property type="entry name" value="Quinoprotein alcohol dehydrogenase-like"/>
    <property type="match status" value="1"/>
</dbReference>
<evidence type="ECO:0000313" key="1">
    <source>
        <dbReference type="EMBL" id="SVA59048.1"/>
    </source>
</evidence>
<gene>
    <name evidence="1" type="ORF">METZ01_LOCUS111902</name>
</gene>
<dbReference type="InterPro" id="IPR011047">
    <property type="entry name" value="Quinoprotein_ADH-like_sf"/>
</dbReference>
<dbReference type="EMBL" id="UINC01013711">
    <property type="protein sequence ID" value="SVA59048.1"/>
    <property type="molecule type" value="Genomic_DNA"/>
</dbReference>
<organism evidence="1">
    <name type="scientific">marine metagenome</name>
    <dbReference type="NCBI Taxonomy" id="408172"/>
    <lineage>
        <taxon>unclassified sequences</taxon>
        <taxon>metagenomes</taxon>
        <taxon>ecological metagenomes</taxon>
    </lineage>
</organism>
<evidence type="ECO:0008006" key="2">
    <source>
        <dbReference type="Google" id="ProtNLM"/>
    </source>
</evidence>
<protein>
    <recommendedName>
        <fullName evidence="2">Bulb-type lectin domain-containing protein</fullName>
    </recommendedName>
</protein>
<dbReference type="Gene3D" id="2.60.40.10">
    <property type="entry name" value="Immunoglobulins"/>
    <property type="match status" value="1"/>
</dbReference>
<name>A0A381X395_9ZZZZ</name>
<reference evidence="1" key="1">
    <citation type="submission" date="2018-05" db="EMBL/GenBank/DDBJ databases">
        <authorList>
            <person name="Lanie J.A."/>
            <person name="Ng W.-L."/>
            <person name="Kazmierczak K.M."/>
            <person name="Andrzejewski T.M."/>
            <person name="Davidsen T.M."/>
            <person name="Wayne K.J."/>
            <person name="Tettelin H."/>
            <person name="Glass J.I."/>
            <person name="Rusch D."/>
            <person name="Podicherti R."/>
            <person name="Tsui H.-C.T."/>
            <person name="Winkler M.E."/>
        </authorList>
    </citation>
    <scope>NUCLEOTIDE SEQUENCE</scope>
</reference>
<dbReference type="Pfam" id="PF17957">
    <property type="entry name" value="Big_7"/>
    <property type="match status" value="1"/>
</dbReference>
<dbReference type="PANTHER" id="PTHR42754:SF1">
    <property type="entry name" value="LIPOPROTEIN"/>
    <property type="match status" value="1"/>
</dbReference>